<proteinExistence type="predicted"/>
<gene>
    <name evidence="1 3" type="ORF">P152DRAFT_167170</name>
</gene>
<dbReference type="GeneID" id="54414626"/>
<dbReference type="RefSeq" id="XP_033530874.1">
    <property type="nucleotide sequence ID" value="XM_033674056.1"/>
</dbReference>
<dbReference type="Proteomes" id="UP000504638">
    <property type="component" value="Unplaced"/>
</dbReference>
<reference evidence="3" key="2">
    <citation type="submission" date="2020-04" db="EMBL/GenBank/DDBJ databases">
        <authorList>
            <consortium name="NCBI Genome Project"/>
        </authorList>
    </citation>
    <scope>NUCLEOTIDE SEQUENCE</scope>
    <source>
        <strain evidence="3">CBS 781.70</strain>
    </source>
</reference>
<sequence>MSQDTYRDFGSPRQADTMETYKLLGKANGKRLAVAKPFSSFGRPPRDFRACMASSWRRETCDPTAQGPMGDELTRHRRGERLGLNHPPDTKLIELFSTDATQGWRFSVATSTALLRCLGSICLGYWGPRRRWRVRAPVMEAGGDGGLDVFLGAPENPRVQTPECAGMLIAGEEERLWR</sequence>
<name>A0A6G1FU10_9PEZI</name>
<dbReference type="AlphaFoldDB" id="A0A6G1FU10"/>
<organism evidence="1">
    <name type="scientific">Eremomyces bilateralis CBS 781.70</name>
    <dbReference type="NCBI Taxonomy" id="1392243"/>
    <lineage>
        <taxon>Eukaryota</taxon>
        <taxon>Fungi</taxon>
        <taxon>Dikarya</taxon>
        <taxon>Ascomycota</taxon>
        <taxon>Pezizomycotina</taxon>
        <taxon>Dothideomycetes</taxon>
        <taxon>Dothideomycetes incertae sedis</taxon>
        <taxon>Eremomycetales</taxon>
        <taxon>Eremomycetaceae</taxon>
        <taxon>Eremomyces</taxon>
    </lineage>
</organism>
<protein>
    <submittedName>
        <fullName evidence="1 3">Uncharacterized protein</fullName>
    </submittedName>
</protein>
<dbReference type="EMBL" id="ML975174">
    <property type="protein sequence ID" value="KAF1809243.1"/>
    <property type="molecule type" value="Genomic_DNA"/>
</dbReference>
<evidence type="ECO:0000313" key="2">
    <source>
        <dbReference type="Proteomes" id="UP000504638"/>
    </source>
</evidence>
<keyword evidence="2" id="KW-1185">Reference proteome</keyword>
<reference evidence="1 3" key="1">
    <citation type="submission" date="2020-01" db="EMBL/GenBank/DDBJ databases">
        <authorList>
            <consortium name="DOE Joint Genome Institute"/>
            <person name="Haridas S."/>
            <person name="Albert R."/>
            <person name="Binder M."/>
            <person name="Bloem J."/>
            <person name="Labutti K."/>
            <person name="Salamov A."/>
            <person name="Andreopoulos B."/>
            <person name="Baker S.E."/>
            <person name="Barry K."/>
            <person name="Bills G."/>
            <person name="Bluhm B.H."/>
            <person name="Cannon C."/>
            <person name="Castanera R."/>
            <person name="Culley D.E."/>
            <person name="Daum C."/>
            <person name="Ezra D."/>
            <person name="Gonzalez J.B."/>
            <person name="Henrissat B."/>
            <person name="Kuo A."/>
            <person name="Liang C."/>
            <person name="Lipzen A."/>
            <person name="Lutzoni F."/>
            <person name="Magnuson J."/>
            <person name="Mondo S."/>
            <person name="Nolan M."/>
            <person name="Ohm R."/>
            <person name="Pangilinan J."/>
            <person name="Park H.-J."/>
            <person name="Ramirez L."/>
            <person name="Alfaro M."/>
            <person name="Sun H."/>
            <person name="Tritt A."/>
            <person name="Yoshinaga Y."/>
            <person name="Zwiers L.-H."/>
            <person name="Turgeon B.G."/>
            <person name="Goodwin S.B."/>
            <person name="Spatafora J.W."/>
            <person name="Crous P.W."/>
            <person name="Grigoriev I.V."/>
        </authorList>
    </citation>
    <scope>NUCLEOTIDE SEQUENCE</scope>
    <source>
        <strain evidence="1 3">CBS 781.70</strain>
    </source>
</reference>
<evidence type="ECO:0000313" key="1">
    <source>
        <dbReference type="EMBL" id="KAF1809243.1"/>
    </source>
</evidence>
<accession>A0A6G1FU10</accession>
<reference evidence="3" key="3">
    <citation type="submission" date="2025-04" db="UniProtKB">
        <authorList>
            <consortium name="RefSeq"/>
        </authorList>
    </citation>
    <scope>IDENTIFICATION</scope>
    <source>
        <strain evidence="3">CBS 781.70</strain>
    </source>
</reference>
<evidence type="ECO:0000313" key="3">
    <source>
        <dbReference type="RefSeq" id="XP_033530874.1"/>
    </source>
</evidence>